<evidence type="ECO:0000259" key="1">
    <source>
        <dbReference type="Pfam" id="PF00155"/>
    </source>
</evidence>
<dbReference type="Proteomes" id="UP001180737">
    <property type="component" value="Unassembled WGS sequence"/>
</dbReference>
<comment type="caution">
    <text evidence="2">The sequence shown here is derived from an EMBL/GenBank/DDBJ whole genome shotgun (WGS) entry which is preliminary data.</text>
</comment>
<dbReference type="RefSeq" id="WP_033527662.1">
    <property type="nucleotide sequence ID" value="NZ_JAVRFJ010000001.1"/>
</dbReference>
<keyword evidence="3" id="KW-1185">Reference proteome</keyword>
<organism evidence="2 3">
    <name type="scientific">Streptomyces gottesmaniae</name>
    <dbReference type="NCBI Taxonomy" id="3075518"/>
    <lineage>
        <taxon>Bacteria</taxon>
        <taxon>Bacillati</taxon>
        <taxon>Actinomycetota</taxon>
        <taxon>Actinomycetes</taxon>
        <taxon>Kitasatosporales</taxon>
        <taxon>Streptomycetaceae</taxon>
        <taxon>Streptomyces</taxon>
    </lineage>
</organism>
<dbReference type="InterPro" id="IPR004839">
    <property type="entry name" value="Aminotransferase_I/II_large"/>
</dbReference>
<dbReference type="EMBL" id="JAVRFJ010000001">
    <property type="protein sequence ID" value="MDT0566261.1"/>
    <property type="molecule type" value="Genomic_DNA"/>
</dbReference>
<gene>
    <name evidence="2" type="ORF">RM704_01990</name>
</gene>
<dbReference type="Pfam" id="PF00155">
    <property type="entry name" value="Aminotran_1_2"/>
    <property type="match status" value="1"/>
</dbReference>
<dbReference type="GO" id="GO:0008483">
    <property type="term" value="F:transaminase activity"/>
    <property type="evidence" value="ECO:0007669"/>
    <property type="project" value="UniProtKB-KW"/>
</dbReference>
<keyword evidence="2" id="KW-0032">Aminotransferase</keyword>
<evidence type="ECO:0000313" key="2">
    <source>
        <dbReference type="EMBL" id="MDT0566261.1"/>
    </source>
</evidence>
<name>A0ABU2YPK4_9ACTN</name>
<sequence length="341" mass="37746">MRFEEFQEFRQRQLSAAPTLLDAAETNVYRALAPTRPEPPTEIGTVHRCDLARAWLRRFELPEEWSGRAMVSRGVRHGLGVVFEWLRAVQARVWLPGDVYPVYFELARAAGLAPASYPTLPAPVLPRSPIDHHRPEYLLLANPSKPLGRYLSDDECAAVIAWLRASPCRRVLIDSVYDLGAPFAPGTRRLLDTGRAVLLHSVTKGWLWPRTFGVVLLGPTQTELAEAFRADPPTPAQLGFADRLLTEHSDVPRHVVGELTARAERLFERLPDDVLKAISTASRACPGNYFFPAEVPAETLQREYGVLAMPVSVFGVSTWPGSVLTSLADAFAPAQTGTRGH</sequence>
<feature type="domain" description="Aminotransferase class I/classII large" evidence="1">
    <location>
        <begin position="48"/>
        <end position="319"/>
    </location>
</feature>
<dbReference type="InterPro" id="IPR015424">
    <property type="entry name" value="PyrdxlP-dep_Trfase"/>
</dbReference>
<dbReference type="Gene3D" id="3.40.640.10">
    <property type="entry name" value="Type I PLP-dependent aspartate aminotransferase-like (Major domain)"/>
    <property type="match status" value="1"/>
</dbReference>
<dbReference type="SUPFAM" id="SSF53383">
    <property type="entry name" value="PLP-dependent transferases"/>
    <property type="match status" value="1"/>
</dbReference>
<proteinExistence type="predicted"/>
<protein>
    <submittedName>
        <fullName evidence="2">Aspartate aminotransferase</fullName>
    </submittedName>
</protein>
<dbReference type="InterPro" id="IPR015421">
    <property type="entry name" value="PyrdxlP-dep_Trfase_major"/>
</dbReference>
<reference evidence="2" key="1">
    <citation type="submission" date="2024-05" db="EMBL/GenBank/DDBJ databases">
        <title>30 novel species of actinomycetes from the DSMZ collection.</title>
        <authorList>
            <person name="Nouioui I."/>
        </authorList>
    </citation>
    <scope>NUCLEOTIDE SEQUENCE</scope>
    <source>
        <strain evidence="2">DSM 3412</strain>
    </source>
</reference>
<keyword evidence="2" id="KW-0808">Transferase</keyword>
<evidence type="ECO:0000313" key="3">
    <source>
        <dbReference type="Proteomes" id="UP001180737"/>
    </source>
</evidence>
<accession>A0ABU2YPK4</accession>